<reference evidence="1" key="1">
    <citation type="submission" date="2023-01" db="EMBL/GenBank/DDBJ databases">
        <title>Draft genome sequence of Nocardiopsis sp. LSu2-4 isolated from halophytes.</title>
        <authorList>
            <person name="Duangmal K."/>
            <person name="Chantavorakit T."/>
        </authorList>
    </citation>
    <scope>NUCLEOTIDE SEQUENCE</scope>
    <source>
        <strain evidence="1">LSu2-4</strain>
    </source>
</reference>
<sequence length="189" mass="20835">MPENTTSPAAESAAKTERDEVLEILREQRRFLRLTVRDLGDEEASRRTTSSELTLAGLVKHVARTEQGWIAIMNGRTEDDPDREASWGDDFRLVGDETLEGALAFYAGVEAETEKAVAALPSLDHLAELPEAPWFPEGASWSARRILLHLIRETAQHCGHADIIRESLDGATTTAVMGEAVEWGDQLKA</sequence>
<dbReference type="RefSeq" id="WP_270678472.1">
    <property type="nucleotide sequence ID" value="NZ_JAQFWP010000025.1"/>
</dbReference>
<dbReference type="SUPFAM" id="SSF109854">
    <property type="entry name" value="DinB/YfiT-like putative metalloenzymes"/>
    <property type="match status" value="1"/>
</dbReference>
<name>A0ABT4TM98_9ACTN</name>
<dbReference type="Pfam" id="PF04978">
    <property type="entry name" value="MST"/>
    <property type="match status" value="1"/>
</dbReference>
<proteinExistence type="predicted"/>
<evidence type="ECO:0000313" key="1">
    <source>
        <dbReference type="EMBL" id="MDA2805825.1"/>
    </source>
</evidence>
<protein>
    <submittedName>
        <fullName evidence="1">DinB family protein</fullName>
    </submittedName>
</protein>
<evidence type="ECO:0000313" key="2">
    <source>
        <dbReference type="Proteomes" id="UP001165685"/>
    </source>
</evidence>
<accession>A0ABT4TM98</accession>
<keyword evidence="2" id="KW-1185">Reference proteome</keyword>
<organism evidence="1 2">
    <name type="scientific">Nocardiopsis suaedae</name>
    <dbReference type="NCBI Taxonomy" id="3018444"/>
    <lineage>
        <taxon>Bacteria</taxon>
        <taxon>Bacillati</taxon>
        <taxon>Actinomycetota</taxon>
        <taxon>Actinomycetes</taxon>
        <taxon>Streptosporangiales</taxon>
        <taxon>Nocardiopsidaceae</taxon>
        <taxon>Nocardiopsis</taxon>
    </lineage>
</organism>
<dbReference type="Proteomes" id="UP001165685">
    <property type="component" value="Unassembled WGS sequence"/>
</dbReference>
<dbReference type="EMBL" id="JAQFWP010000025">
    <property type="protein sequence ID" value="MDA2805825.1"/>
    <property type="molecule type" value="Genomic_DNA"/>
</dbReference>
<gene>
    <name evidence="1" type="ORF">O4U47_15015</name>
</gene>
<comment type="caution">
    <text evidence="1">The sequence shown here is derived from an EMBL/GenBank/DDBJ whole genome shotgun (WGS) entry which is preliminary data.</text>
</comment>
<dbReference type="InterPro" id="IPR007061">
    <property type="entry name" value="MST-like"/>
</dbReference>
<dbReference type="Gene3D" id="1.20.120.450">
    <property type="entry name" value="dinb family like domain"/>
    <property type="match status" value="1"/>
</dbReference>
<dbReference type="InterPro" id="IPR034660">
    <property type="entry name" value="DinB/YfiT-like"/>
</dbReference>